<dbReference type="PANTHER" id="PTHR43086">
    <property type="entry name" value="VERY-LONG-CHAIN 3-OXOOACYL-COA REDUCTASE"/>
    <property type="match status" value="1"/>
</dbReference>
<dbReference type="InterPro" id="IPR057326">
    <property type="entry name" value="KR_dom"/>
</dbReference>
<comment type="similarity">
    <text evidence="1">Belongs to the short-chain dehydrogenases/reductases (SDR) family.</text>
</comment>
<gene>
    <name evidence="4" type="ORF">KV110_35815</name>
</gene>
<sequence length="266" mass="28634">MSASKTALVTGASSGIGAAFARLLAAEGYALVLVARREEKLAELATELREGNGVSCEVLAIDLTEPGAPEKIMAKMHELGRGIDVLVNNAGLCANHTFANASWESLAGEIQLMITAVTELTHRALPHMRERGWGRVINLSSVSAFGPPGQSLLYTGIKTYVLHMSQSLNMELAPQGIHVTALCPGQTRTEFHDVMGVREIADGMPGFFWQDPEDVAAAGWKAVSKGKPVCVPGGVNKIFTYMTRPMTVNMIYRFGRDFNPFKNTAA</sequence>
<dbReference type="RefSeq" id="WP_218471564.1">
    <property type="nucleotide sequence ID" value="NZ_BAABJN010000006.1"/>
</dbReference>
<dbReference type="CDD" id="cd05233">
    <property type="entry name" value="SDR_c"/>
    <property type="match status" value="1"/>
</dbReference>
<organism evidence="4 5">
    <name type="scientific">Nocardia iowensis</name>
    <dbReference type="NCBI Taxonomy" id="204891"/>
    <lineage>
        <taxon>Bacteria</taxon>
        <taxon>Bacillati</taxon>
        <taxon>Actinomycetota</taxon>
        <taxon>Actinomycetes</taxon>
        <taxon>Mycobacteriales</taxon>
        <taxon>Nocardiaceae</taxon>
        <taxon>Nocardia</taxon>
    </lineage>
</organism>
<dbReference type="EMBL" id="CP078145">
    <property type="protein sequence ID" value="QXN90697.1"/>
    <property type="molecule type" value="Genomic_DNA"/>
</dbReference>
<dbReference type="PANTHER" id="PTHR43086:SF3">
    <property type="entry name" value="NADP-DEPENDENT 3-HYDROXY ACID DEHYDROGENASE YDFG"/>
    <property type="match status" value="1"/>
</dbReference>
<protein>
    <submittedName>
        <fullName evidence="4">SDR family oxidoreductase</fullName>
    </submittedName>
</protein>
<dbReference type="Pfam" id="PF00106">
    <property type="entry name" value="adh_short"/>
    <property type="match status" value="1"/>
</dbReference>
<keyword evidence="2" id="KW-0560">Oxidoreductase</keyword>
<keyword evidence="5" id="KW-1185">Reference proteome</keyword>
<evidence type="ECO:0000256" key="1">
    <source>
        <dbReference type="ARBA" id="ARBA00006484"/>
    </source>
</evidence>
<name>A0ABX8RM32_NOCIO</name>
<evidence type="ECO:0000256" key="2">
    <source>
        <dbReference type="ARBA" id="ARBA00023002"/>
    </source>
</evidence>
<reference evidence="4 5" key="1">
    <citation type="submission" date="2021-07" db="EMBL/GenBank/DDBJ databases">
        <title>Whole Genome Sequence of Nocardia Iowensis.</title>
        <authorList>
            <person name="Lamm A."/>
            <person name="Collins-Fairclough A.M."/>
            <person name="Bunk B."/>
            <person name="Sproer C."/>
        </authorList>
    </citation>
    <scope>NUCLEOTIDE SEQUENCE [LARGE SCALE GENOMIC DNA]</scope>
    <source>
        <strain evidence="4 5">NRRL 5646</strain>
    </source>
</reference>
<dbReference type="SMART" id="SM00822">
    <property type="entry name" value="PKS_KR"/>
    <property type="match status" value="1"/>
</dbReference>
<evidence type="ECO:0000259" key="3">
    <source>
        <dbReference type="SMART" id="SM00822"/>
    </source>
</evidence>
<dbReference type="InterPro" id="IPR002347">
    <property type="entry name" value="SDR_fam"/>
</dbReference>
<accession>A0ABX8RM32</accession>
<proteinExistence type="inferred from homology"/>
<evidence type="ECO:0000313" key="4">
    <source>
        <dbReference type="EMBL" id="QXN90697.1"/>
    </source>
</evidence>
<feature type="domain" description="Ketoreductase" evidence="3">
    <location>
        <begin position="5"/>
        <end position="164"/>
    </location>
</feature>
<dbReference type="Proteomes" id="UP000694257">
    <property type="component" value="Chromosome"/>
</dbReference>
<dbReference type="PIRSF" id="PIRSF000126">
    <property type="entry name" value="11-beta-HSD1"/>
    <property type="match status" value="1"/>
</dbReference>
<evidence type="ECO:0000313" key="5">
    <source>
        <dbReference type="Proteomes" id="UP000694257"/>
    </source>
</evidence>